<dbReference type="Pfam" id="PF02845">
    <property type="entry name" value="CUE"/>
    <property type="match status" value="1"/>
</dbReference>
<dbReference type="Gene3D" id="1.10.8.10">
    <property type="entry name" value="DNA helicase RuvA subunit, C-terminal domain"/>
    <property type="match status" value="1"/>
</dbReference>
<dbReference type="InterPro" id="IPR052586">
    <property type="entry name" value="ASCC2"/>
</dbReference>
<evidence type="ECO:0000313" key="4">
    <source>
        <dbReference type="Proteomes" id="UP000504638"/>
    </source>
</evidence>
<feature type="region of interest" description="Disordered" evidence="1">
    <location>
        <begin position="467"/>
        <end position="539"/>
    </location>
</feature>
<evidence type="ECO:0000259" key="2">
    <source>
        <dbReference type="PROSITE" id="PS51140"/>
    </source>
</evidence>
<dbReference type="AlphaFoldDB" id="A0A6G1FQR4"/>
<reference evidence="3 5" key="1">
    <citation type="submission" date="2020-01" db="EMBL/GenBank/DDBJ databases">
        <authorList>
            <consortium name="DOE Joint Genome Institute"/>
            <person name="Haridas S."/>
            <person name="Albert R."/>
            <person name="Binder M."/>
            <person name="Bloem J."/>
            <person name="Labutti K."/>
            <person name="Salamov A."/>
            <person name="Andreopoulos B."/>
            <person name="Baker S.E."/>
            <person name="Barry K."/>
            <person name="Bills G."/>
            <person name="Bluhm B.H."/>
            <person name="Cannon C."/>
            <person name="Castanera R."/>
            <person name="Culley D.E."/>
            <person name="Daum C."/>
            <person name="Ezra D."/>
            <person name="Gonzalez J.B."/>
            <person name="Henrissat B."/>
            <person name="Kuo A."/>
            <person name="Liang C."/>
            <person name="Lipzen A."/>
            <person name="Lutzoni F."/>
            <person name="Magnuson J."/>
            <person name="Mondo S."/>
            <person name="Nolan M."/>
            <person name="Ohm R."/>
            <person name="Pangilinan J."/>
            <person name="Park H.-J."/>
            <person name="Ramirez L."/>
            <person name="Alfaro M."/>
            <person name="Sun H."/>
            <person name="Tritt A."/>
            <person name="Yoshinaga Y."/>
            <person name="Zwiers L.-H."/>
            <person name="Turgeon B.G."/>
            <person name="Goodwin S.B."/>
            <person name="Spatafora J.W."/>
            <person name="Crous P.W."/>
            <person name="Grigoriev I.V."/>
        </authorList>
    </citation>
    <scope>NUCLEOTIDE SEQUENCE</scope>
    <source>
        <strain evidence="3 5">CBS 781.70</strain>
    </source>
</reference>
<dbReference type="OrthoDB" id="5577209at2759"/>
<proteinExistence type="predicted"/>
<dbReference type="PANTHER" id="PTHR21494">
    <property type="entry name" value="ACTIVATING SIGNAL COINTEGRATOR 1 COMPLEX SUBUNIT 2 ASC-1 COMPLEX SUBUNIT P100"/>
    <property type="match status" value="1"/>
</dbReference>
<protein>
    <recommendedName>
        <fullName evidence="2">CUE domain-containing protein</fullName>
    </recommendedName>
</protein>
<dbReference type="PANTHER" id="PTHR21494:SF0">
    <property type="entry name" value="ACTIVATING SIGNAL COINTEGRATOR 1 COMPLEX SUBUNIT 2"/>
    <property type="match status" value="1"/>
</dbReference>
<feature type="domain" description="CUE" evidence="2">
    <location>
        <begin position="270"/>
        <end position="315"/>
    </location>
</feature>
<dbReference type="GeneID" id="54421009"/>
<evidence type="ECO:0000313" key="5">
    <source>
        <dbReference type="RefSeq" id="XP_033529681.1"/>
    </source>
</evidence>
<dbReference type="SUPFAM" id="SSF46934">
    <property type="entry name" value="UBA-like"/>
    <property type="match status" value="1"/>
</dbReference>
<gene>
    <name evidence="3 5" type="ORF">P152DRAFT_462927</name>
</gene>
<dbReference type="SMART" id="SM00546">
    <property type="entry name" value="CUE"/>
    <property type="match status" value="1"/>
</dbReference>
<feature type="compositionally biased region" description="Basic residues" evidence="1">
    <location>
        <begin position="519"/>
        <end position="539"/>
    </location>
</feature>
<dbReference type="PROSITE" id="PS51140">
    <property type="entry name" value="CUE"/>
    <property type="match status" value="1"/>
</dbReference>
<dbReference type="CDD" id="cd14279">
    <property type="entry name" value="CUE"/>
    <property type="match status" value="1"/>
</dbReference>
<sequence length="539" mass="61288">MGLPTLAPYFSGGPKELAPSEWTNIVETWKLLVDLYLQLPEKEFIASHGGFREFLTTYLSENGDLILQHVRLPHDDSLHKAVFMLLHRLLSAHGVPDWALDWSSLSNSILVFPRSRNLQDLLIVVLQKRSDILEPNLRRAKSEVISATTFDLKRFNQLMFIPMVSELVLTDTDFMDAMFASVFHQEVITVLYKGFLSLAQPDRPKYSLLADTIYIFRSIASYQPLLNQLFSQTRLLEELKPLLNIPEASRARDLLQDQFIIRPESRGKGVATDSLAQLLDLFPDLDQSVATIILEEHNCDVERATAALLEPPDESKNLPIRRNVFDNDKFDRLAVSSSAVQFERSQRTADDLLASNEDRSEQKEAIFSALATFDADEDERDDTYDVADVGGTVDTTEGMESEKDEETLFKTWQANPAIFQRDGNTRRSRERRALKTNTGWTDEAIEGWAIMLGRDNRKRQQLEQKFAFSGQQQQLPSTAYHKEDDGEEFSSARGRGRGRGYGRGNTGGSSSDRNTQAARQHRANHNRRDQRARKMGRGM</sequence>
<reference evidence="5" key="3">
    <citation type="submission" date="2025-04" db="UniProtKB">
        <authorList>
            <consortium name="RefSeq"/>
        </authorList>
    </citation>
    <scope>IDENTIFICATION</scope>
    <source>
        <strain evidence="5">CBS 781.70</strain>
    </source>
</reference>
<keyword evidence="4" id="KW-1185">Reference proteome</keyword>
<dbReference type="InterPro" id="IPR003892">
    <property type="entry name" value="CUE"/>
</dbReference>
<dbReference type="RefSeq" id="XP_033529681.1">
    <property type="nucleotide sequence ID" value="XM_033680439.1"/>
</dbReference>
<dbReference type="EMBL" id="ML975192">
    <property type="protein sequence ID" value="KAF1808050.1"/>
    <property type="molecule type" value="Genomic_DNA"/>
</dbReference>
<dbReference type="GO" id="GO:0043130">
    <property type="term" value="F:ubiquitin binding"/>
    <property type="evidence" value="ECO:0007669"/>
    <property type="project" value="InterPro"/>
</dbReference>
<name>A0A6G1FQR4_9PEZI</name>
<dbReference type="Proteomes" id="UP000504638">
    <property type="component" value="Unplaced"/>
</dbReference>
<reference evidence="5" key="2">
    <citation type="submission" date="2020-04" db="EMBL/GenBank/DDBJ databases">
        <authorList>
            <consortium name="NCBI Genome Project"/>
        </authorList>
    </citation>
    <scope>NUCLEOTIDE SEQUENCE</scope>
    <source>
        <strain evidence="5">CBS 781.70</strain>
    </source>
</reference>
<evidence type="ECO:0000313" key="3">
    <source>
        <dbReference type="EMBL" id="KAF1808050.1"/>
    </source>
</evidence>
<dbReference type="InterPro" id="IPR009060">
    <property type="entry name" value="UBA-like_sf"/>
</dbReference>
<accession>A0A6G1FQR4</accession>
<organism evidence="3">
    <name type="scientific">Eremomyces bilateralis CBS 781.70</name>
    <dbReference type="NCBI Taxonomy" id="1392243"/>
    <lineage>
        <taxon>Eukaryota</taxon>
        <taxon>Fungi</taxon>
        <taxon>Dikarya</taxon>
        <taxon>Ascomycota</taxon>
        <taxon>Pezizomycotina</taxon>
        <taxon>Dothideomycetes</taxon>
        <taxon>Dothideomycetes incertae sedis</taxon>
        <taxon>Eremomycetales</taxon>
        <taxon>Eremomycetaceae</taxon>
        <taxon>Eremomyces</taxon>
    </lineage>
</organism>
<evidence type="ECO:0000256" key="1">
    <source>
        <dbReference type="SAM" id="MobiDB-lite"/>
    </source>
</evidence>